<protein>
    <submittedName>
        <fullName evidence="2">Uncharacterized protein</fullName>
    </submittedName>
</protein>
<dbReference type="AlphaFoldDB" id="A0A251TRS7"/>
<evidence type="ECO:0000313" key="2">
    <source>
        <dbReference type="EMBL" id="OTG13459.1"/>
    </source>
</evidence>
<gene>
    <name evidence="2" type="ORF">HannXRQ_Chr09g0238351</name>
</gene>
<feature type="compositionally biased region" description="Basic and acidic residues" evidence="1">
    <location>
        <begin position="7"/>
        <end position="22"/>
    </location>
</feature>
<sequence length="160" mass="18736">MLSNLRADQRLGKREKKKERDNQRQFRYLIPRSTLFLLPDPRFLSRYSSLPTFLTLYASSTSCFFNKLLKKWRSQRPRLRHPVAALSNLGGFCHNFRRQNPHGYKDIGRAINYGSLGSGIIADHATSSNEIWWLISAFWGKFSCVKLLSHDGCRRKRSWD</sequence>
<dbReference type="InParanoid" id="A0A251TRS7"/>
<feature type="region of interest" description="Disordered" evidence="1">
    <location>
        <begin position="1"/>
        <end position="22"/>
    </location>
</feature>
<name>A0A251TRS7_HELAN</name>
<accession>A0A251TRS7</accession>
<reference evidence="3" key="1">
    <citation type="journal article" date="2017" name="Nature">
        <title>The sunflower genome provides insights into oil metabolism, flowering and Asterid evolution.</title>
        <authorList>
            <person name="Badouin H."/>
            <person name="Gouzy J."/>
            <person name="Grassa C.J."/>
            <person name="Murat F."/>
            <person name="Staton S.E."/>
            <person name="Cottret L."/>
            <person name="Lelandais-Briere C."/>
            <person name="Owens G.L."/>
            <person name="Carrere S."/>
            <person name="Mayjonade B."/>
            <person name="Legrand L."/>
            <person name="Gill N."/>
            <person name="Kane N.C."/>
            <person name="Bowers J.E."/>
            <person name="Hubner S."/>
            <person name="Bellec A."/>
            <person name="Berard A."/>
            <person name="Berges H."/>
            <person name="Blanchet N."/>
            <person name="Boniface M.C."/>
            <person name="Brunel D."/>
            <person name="Catrice O."/>
            <person name="Chaidir N."/>
            <person name="Claudel C."/>
            <person name="Donnadieu C."/>
            <person name="Faraut T."/>
            <person name="Fievet G."/>
            <person name="Helmstetter N."/>
            <person name="King M."/>
            <person name="Knapp S.J."/>
            <person name="Lai Z."/>
            <person name="Le Paslier M.C."/>
            <person name="Lippi Y."/>
            <person name="Lorenzon L."/>
            <person name="Mandel J.R."/>
            <person name="Marage G."/>
            <person name="Marchand G."/>
            <person name="Marquand E."/>
            <person name="Bret-Mestries E."/>
            <person name="Morien E."/>
            <person name="Nambeesan S."/>
            <person name="Nguyen T."/>
            <person name="Pegot-Espagnet P."/>
            <person name="Pouilly N."/>
            <person name="Raftis F."/>
            <person name="Sallet E."/>
            <person name="Schiex T."/>
            <person name="Thomas J."/>
            <person name="Vandecasteele C."/>
            <person name="Vares D."/>
            <person name="Vear F."/>
            <person name="Vautrin S."/>
            <person name="Crespi M."/>
            <person name="Mangin B."/>
            <person name="Burke J.M."/>
            <person name="Salse J."/>
            <person name="Munos S."/>
            <person name="Vincourt P."/>
            <person name="Rieseberg L.H."/>
            <person name="Langlade N.B."/>
        </authorList>
    </citation>
    <scope>NUCLEOTIDE SEQUENCE [LARGE SCALE GENOMIC DNA]</scope>
    <source>
        <strain evidence="3">cv. SF193</strain>
    </source>
</reference>
<organism evidence="2 3">
    <name type="scientific">Helianthus annuus</name>
    <name type="common">Common sunflower</name>
    <dbReference type="NCBI Taxonomy" id="4232"/>
    <lineage>
        <taxon>Eukaryota</taxon>
        <taxon>Viridiplantae</taxon>
        <taxon>Streptophyta</taxon>
        <taxon>Embryophyta</taxon>
        <taxon>Tracheophyta</taxon>
        <taxon>Spermatophyta</taxon>
        <taxon>Magnoliopsida</taxon>
        <taxon>eudicotyledons</taxon>
        <taxon>Gunneridae</taxon>
        <taxon>Pentapetalae</taxon>
        <taxon>asterids</taxon>
        <taxon>campanulids</taxon>
        <taxon>Asterales</taxon>
        <taxon>Asteraceae</taxon>
        <taxon>Asteroideae</taxon>
        <taxon>Heliantheae alliance</taxon>
        <taxon>Heliantheae</taxon>
        <taxon>Helianthus</taxon>
    </lineage>
</organism>
<evidence type="ECO:0000313" key="3">
    <source>
        <dbReference type="Proteomes" id="UP000215914"/>
    </source>
</evidence>
<dbReference type="Proteomes" id="UP000215914">
    <property type="component" value="Chromosome 9"/>
</dbReference>
<dbReference type="EMBL" id="CM007898">
    <property type="protein sequence ID" value="OTG13459.1"/>
    <property type="molecule type" value="Genomic_DNA"/>
</dbReference>
<evidence type="ECO:0000256" key="1">
    <source>
        <dbReference type="SAM" id="MobiDB-lite"/>
    </source>
</evidence>
<proteinExistence type="predicted"/>
<keyword evidence="3" id="KW-1185">Reference proteome</keyword>